<reference evidence="2 3" key="1">
    <citation type="journal article" date="2021" name="Comput. Struct. Biotechnol. J.">
        <title>De novo genome assembly of the potent medicinal plant Rehmannia glutinosa using nanopore technology.</title>
        <authorList>
            <person name="Ma L."/>
            <person name="Dong C."/>
            <person name="Song C."/>
            <person name="Wang X."/>
            <person name="Zheng X."/>
            <person name="Niu Y."/>
            <person name="Chen S."/>
            <person name="Feng W."/>
        </authorList>
    </citation>
    <scope>NUCLEOTIDE SEQUENCE [LARGE SCALE GENOMIC DNA]</scope>
    <source>
        <strain evidence="2">DH-2019</strain>
    </source>
</reference>
<sequence length="202" mass="22768">MALSSTGSTTSATTSPSPGQIIQPQNQLIITKLTEHNYLIWKQQVLSTVRGYGLEGFLNSETTPPRKFITSPDTQCNVINPEYATFQRQDQLLVSWLLSSLSDSILVLMARLESTDEMWHTLETNFSSRSQAKQMQYKLQLSTMKKGNQSMKEFNNKVKLCCDALCAAGHKVKEDDQVLHIRVGLTNEYDPIVCVLLPEMNH</sequence>
<feature type="region of interest" description="Disordered" evidence="1">
    <location>
        <begin position="1"/>
        <end position="20"/>
    </location>
</feature>
<dbReference type="PANTHER" id="PTHR47481">
    <property type="match status" value="1"/>
</dbReference>
<dbReference type="EMBL" id="JABTTQ020000968">
    <property type="protein sequence ID" value="KAK6137015.1"/>
    <property type="molecule type" value="Genomic_DNA"/>
</dbReference>
<name>A0ABR0VP60_REHGL</name>
<evidence type="ECO:0000313" key="2">
    <source>
        <dbReference type="EMBL" id="KAK6137015.1"/>
    </source>
</evidence>
<comment type="caution">
    <text evidence="2">The sequence shown here is derived from an EMBL/GenBank/DDBJ whole genome shotgun (WGS) entry which is preliminary data.</text>
</comment>
<organism evidence="2 3">
    <name type="scientific">Rehmannia glutinosa</name>
    <name type="common">Chinese foxglove</name>
    <dbReference type="NCBI Taxonomy" id="99300"/>
    <lineage>
        <taxon>Eukaryota</taxon>
        <taxon>Viridiplantae</taxon>
        <taxon>Streptophyta</taxon>
        <taxon>Embryophyta</taxon>
        <taxon>Tracheophyta</taxon>
        <taxon>Spermatophyta</taxon>
        <taxon>Magnoliopsida</taxon>
        <taxon>eudicotyledons</taxon>
        <taxon>Gunneridae</taxon>
        <taxon>Pentapetalae</taxon>
        <taxon>asterids</taxon>
        <taxon>lamiids</taxon>
        <taxon>Lamiales</taxon>
        <taxon>Orobanchaceae</taxon>
        <taxon>Rehmannieae</taxon>
        <taxon>Rehmannia</taxon>
    </lineage>
</organism>
<keyword evidence="3" id="KW-1185">Reference proteome</keyword>
<gene>
    <name evidence="2" type="ORF">DH2020_029240</name>
</gene>
<feature type="compositionally biased region" description="Low complexity" evidence="1">
    <location>
        <begin position="1"/>
        <end position="19"/>
    </location>
</feature>
<protein>
    <recommendedName>
        <fullName evidence="4">Retrotransposon Copia-like N-terminal domain-containing protein</fullName>
    </recommendedName>
</protein>
<evidence type="ECO:0000256" key="1">
    <source>
        <dbReference type="SAM" id="MobiDB-lite"/>
    </source>
</evidence>
<dbReference type="Proteomes" id="UP001318860">
    <property type="component" value="Unassembled WGS sequence"/>
</dbReference>
<proteinExistence type="predicted"/>
<evidence type="ECO:0008006" key="4">
    <source>
        <dbReference type="Google" id="ProtNLM"/>
    </source>
</evidence>
<dbReference type="PANTHER" id="PTHR47481:SF30">
    <property type="entry name" value="CCHC-TYPE DOMAIN-CONTAINING PROTEIN"/>
    <property type="match status" value="1"/>
</dbReference>
<evidence type="ECO:0000313" key="3">
    <source>
        <dbReference type="Proteomes" id="UP001318860"/>
    </source>
</evidence>
<accession>A0ABR0VP60</accession>
<dbReference type="Pfam" id="PF14223">
    <property type="entry name" value="Retrotran_gag_2"/>
    <property type="match status" value="1"/>
</dbReference>